<dbReference type="AlphaFoldDB" id="A0A3M8BXH8"/>
<evidence type="ECO:0000313" key="1">
    <source>
        <dbReference type="EMBL" id="RNB68128.1"/>
    </source>
</evidence>
<dbReference type="Proteomes" id="UP000281915">
    <property type="component" value="Unassembled WGS sequence"/>
</dbReference>
<reference evidence="1 2" key="1">
    <citation type="submission" date="2018-10" db="EMBL/GenBank/DDBJ databases">
        <title>Phylogenomics of Brevibacillus.</title>
        <authorList>
            <person name="Dunlap C."/>
        </authorList>
    </citation>
    <scope>NUCLEOTIDE SEQUENCE [LARGE SCALE GENOMIC DNA]</scope>
    <source>
        <strain evidence="1 2">JCM 15085</strain>
    </source>
</reference>
<dbReference type="EMBL" id="RHHT01000084">
    <property type="protein sequence ID" value="RNB68128.1"/>
    <property type="molecule type" value="Genomic_DNA"/>
</dbReference>
<organism evidence="1 2">
    <name type="scientific">Brevibacillus panacihumi</name>
    <dbReference type="NCBI Taxonomy" id="497735"/>
    <lineage>
        <taxon>Bacteria</taxon>
        <taxon>Bacillati</taxon>
        <taxon>Bacillota</taxon>
        <taxon>Bacilli</taxon>
        <taxon>Bacillales</taxon>
        <taxon>Paenibacillaceae</taxon>
        <taxon>Brevibacillus</taxon>
    </lineage>
</organism>
<proteinExistence type="predicted"/>
<protein>
    <submittedName>
        <fullName evidence="1">Uncharacterized protein</fullName>
    </submittedName>
</protein>
<comment type="caution">
    <text evidence="1">The sequence shown here is derived from an EMBL/GenBank/DDBJ whole genome shotgun (WGS) entry which is preliminary data.</text>
</comment>
<accession>A0A3M8BXH8</accession>
<gene>
    <name evidence="1" type="ORF">EDM58_25050</name>
</gene>
<sequence length="60" mass="7034">MIFRFPTPDLVDEAHPKIIQRKINEGLISLERKEIEVDKCSQLRQASRCTYDQESAVMQK</sequence>
<evidence type="ECO:0000313" key="2">
    <source>
        <dbReference type="Proteomes" id="UP000281915"/>
    </source>
</evidence>
<name>A0A3M8BXH8_9BACL</name>